<gene>
    <name evidence="2" type="ORF">HDID_LOCUS3869</name>
    <name evidence="3" type="ORF">WMSIL1_LOCUS6241</name>
</gene>
<evidence type="ECO:0000313" key="4">
    <source>
        <dbReference type="Proteomes" id="UP000274504"/>
    </source>
</evidence>
<feature type="transmembrane region" description="Helical" evidence="1">
    <location>
        <begin position="47"/>
        <end position="70"/>
    </location>
</feature>
<protein>
    <submittedName>
        <fullName evidence="6">Expressed conserved protein</fullName>
    </submittedName>
</protein>
<evidence type="ECO:0000313" key="2">
    <source>
        <dbReference type="EMBL" id="VDL40150.1"/>
    </source>
</evidence>
<keyword evidence="1" id="KW-0812">Transmembrane</keyword>
<reference evidence="3 5" key="3">
    <citation type="submission" date="2019-07" db="EMBL/GenBank/DDBJ databases">
        <authorList>
            <person name="Jastrzebski P J."/>
            <person name="Paukszto L."/>
            <person name="Jastrzebski P J."/>
        </authorList>
    </citation>
    <scope>NUCLEOTIDE SEQUENCE [LARGE SCALE GENOMIC DNA]</scope>
    <source>
        <strain evidence="3 5">WMS-il1</strain>
    </source>
</reference>
<keyword evidence="1" id="KW-0472">Membrane</keyword>
<dbReference type="Proteomes" id="UP000274504">
    <property type="component" value="Unassembled WGS sequence"/>
</dbReference>
<evidence type="ECO:0000313" key="5">
    <source>
        <dbReference type="Proteomes" id="UP000321570"/>
    </source>
</evidence>
<feature type="transmembrane region" description="Helical" evidence="1">
    <location>
        <begin position="82"/>
        <end position="99"/>
    </location>
</feature>
<dbReference type="EMBL" id="UYSG01001291">
    <property type="protein sequence ID" value="VDL40150.1"/>
    <property type="molecule type" value="Genomic_DNA"/>
</dbReference>
<dbReference type="EMBL" id="CABIJS010000221">
    <property type="protein sequence ID" value="VUZ46379.1"/>
    <property type="molecule type" value="Genomic_DNA"/>
</dbReference>
<dbReference type="Proteomes" id="UP000321570">
    <property type="component" value="Unassembled WGS sequence"/>
</dbReference>
<feature type="transmembrane region" description="Helical" evidence="1">
    <location>
        <begin position="7"/>
        <end position="27"/>
    </location>
</feature>
<feature type="transmembrane region" description="Helical" evidence="1">
    <location>
        <begin position="105"/>
        <end position="129"/>
    </location>
</feature>
<dbReference type="WBParaSite" id="HDID_0000387101-mRNA-1">
    <property type="protein sequence ID" value="HDID_0000387101-mRNA-1"/>
    <property type="gene ID" value="HDID_0000387101"/>
</dbReference>
<evidence type="ECO:0000313" key="3">
    <source>
        <dbReference type="EMBL" id="VUZ46379.1"/>
    </source>
</evidence>
<sequence length="133" mass="14468">MDRRIGYIVIALLSALLFFLAVGYHSWPCGGSPLSERCIRNKIYETTGALILTAGLLIFICGIFLILVLVMDETWAEITSTVFAVIAAIIAMAGVFYYYDKGSVWGPFIATIGMSLTTALAAILLFDLITAFT</sequence>
<organism evidence="6">
    <name type="scientific">Hymenolepis diminuta</name>
    <name type="common">Rat tapeworm</name>
    <dbReference type="NCBI Taxonomy" id="6216"/>
    <lineage>
        <taxon>Eukaryota</taxon>
        <taxon>Metazoa</taxon>
        <taxon>Spiralia</taxon>
        <taxon>Lophotrochozoa</taxon>
        <taxon>Platyhelminthes</taxon>
        <taxon>Cestoda</taxon>
        <taxon>Eucestoda</taxon>
        <taxon>Cyclophyllidea</taxon>
        <taxon>Hymenolepididae</taxon>
        <taxon>Hymenolepis</taxon>
    </lineage>
</organism>
<name>A0A0R3SG61_HYMDI</name>
<keyword evidence="5" id="KW-1185">Reference proteome</keyword>
<evidence type="ECO:0000256" key="1">
    <source>
        <dbReference type="SAM" id="Phobius"/>
    </source>
</evidence>
<reference evidence="2 4" key="2">
    <citation type="submission" date="2018-11" db="EMBL/GenBank/DDBJ databases">
        <authorList>
            <consortium name="Pathogen Informatics"/>
        </authorList>
    </citation>
    <scope>NUCLEOTIDE SEQUENCE [LARGE SCALE GENOMIC DNA]</scope>
</reference>
<accession>A0A0R3SG61</accession>
<dbReference type="AlphaFoldDB" id="A0A0R3SG61"/>
<keyword evidence="1" id="KW-1133">Transmembrane helix</keyword>
<reference evidence="6" key="1">
    <citation type="submission" date="2017-02" db="UniProtKB">
        <authorList>
            <consortium name="WormBaseParasite"/>
        </authorList>
    </citation>
    <scope>IDENTIFICATION</scope>
</reference>
<dbReference type="OrthoDB" id="6276050at2759"/>
<evidence type="ECO:0000313" key="6">
    <source>
        <dbReference type="WBParaSite" id="HDID_0000387101-mRNA-1"/>
    </source>
</evidence>
<proteinExistence type="predicted"/>